<evidence type="ECO:0000313" key="5">
    <source>
        <dbReference type="Proteomes" id="UP001165381"/>
    </source>
</evidence>
<feature type="transmembrane region" description="Helical" evidence="1">
    <location>
        <begin position="58"/>
        <end position="80"/>
    </location>
</feature>
<feature type="transmembrane region" description="Helical" evidence="1">
    <location>
        <begin position="92"/>
        <end position="112"/>
    </location>
</feature>
<dbReference type="Pfam" id="PF07635">
    <property type="entry name" value="PSCyt1"/>
    <property type="match status" value="1"/>
</dbReference>
<dbReference type="SUPFAM" id="SSF52047">
    <property type="entry name" value="RNI-like"/>
    <property type="match status" value="1"/>
</dbReference>
<evidence type="ECO:0000259" key="3">
    <source>
        <dbReference type="Pfam" id="PF09990"/>
    </source>
</evidence>
<dbReference type="InterPro" id="IPR032675">
    <property type="entry name" value="LRR_dom_sf"/>
</dbReference>
<name>A0ABT0QGF7_9FLAO</name>
<evidence type="ECO:0000313" key="4">
    <source>
        <dbReference type="EMBL" id="MCL6295354.1"/>
    </source>
</evidence>
<dbReference type="PANTHER" id="PTHR35889">
    <property type="entry name" value="CYCLOINULO-OLIGOSACCHARIDE FRUCTANOTRANSFERASE-RELATED"/>
    <property type="match status" value="1"/>
</dbReference>
<dbReference type="Proteomes" id="UP001165381">
    <property type="component" value="Unassembled WGS sequence"/>
</dbReference>
<evidence type="ECO:0000259" key="2">
    <source>
        <dbReference type="Pfam" id="PF07635"/>
    </source>
</evidence>
<keyword evidence="1" id="KW-0472">Membrane</keyword>
<feature type="domain" description="Cytochrome C Planctomycete-type" evidence="2">
    <location>
        <begin position="196"/>
        <end position="252"/>
    </location>
</feature>
<comment type="caution">
    <text evidence="4">The sequence shown here is derived from an EMBL/GenBank/DDBJ whole genome shotgun (WGS) entry which is preliminary data.</text>
</comment>
<sequence length="466" mass="52759">MELSILLNTGVTDNPSDILIFFGRIHPLVVHFPIGFLILAALVEITTKWAKFQPLKNYIHYLWGLGSISSLFAILFGYFLSLSGDYNENTVFLHKWSGVALFLFSSICYYISKRQIKLPFYGKSILILIIVFTVFYTGHLGGNLTHGSTYLFEYAPNSIRSLVGMPKKEIPRKKVTVLDSADVYLDLISPIMNNRCVSCHNQDKKKGDLDLTSYANLMKGGENGDVVIPNDAEASDFYRRITLPESHDDFMPSEGKKPLTKNEVLLIGWWINNNAPSNGYFSQLNPDKEIISKAKNILGLDKNNLFNKKVSPPKKEIIDSLSSQGFILNKLMKDNYYLEANFSLSEKSITPKGFETILQLKGQLIWLNLNHSNITDEYLMKIGQLENLIKLNVSRNNISDKGLMHLSGLQNLESLNLYETNVSDSLLTVIPKLINLKRLYLSGSKANDSIINELKKKNEKLRIIFD</sequence>
<reference evidence="4" key="1">
    <citation type="submission" date="2022-05" db="EMBL/GenBank/DDBJ databases">
        <authorList>
            <person name="Park J.-S."/>
        </authorList>
    </citation>
    <scope>NUCLEOTIDE SEQUENCE</scope>
    <source>
        <strain evidence="4">2012CJ34-3</strain>
    </source>
</reference>
<gene>
    <name evidence="4" type="ORF">M3P09_10140</name>
</gene>
<keyword evidence="1" id="KW-0812">Transmembrane</keyword>
<feature type="transmembrane region" description="Helical" evidence="1">
    <location>
        <begin position="124"/>
        <end position="142"/>
    </location>
</feature>
<dbReference type="PANTHER" id="PTHR35889:SF3">
    <property type="entry name" value="F-BOX DOMAIN-CONTAINING PROTEIN"/>
    <property type="match status" value="1"/>
</dbReference>
<dbReference type="InterPro" id="IPR019251">
    <property type="entry name" value="DUF2231_TM"/>
</dbReference>
<dbReference type="RefSeq" id="WP_249973050.1">
    <property type="nucleotide sequence ID" value="NZ_JAMFLZ010000004.1"/>
</dbReference>
<feature type="domain" description="DUF2231" evidence="3">
    <location>
        <begin position="25"/>
        <end position="145"/>
    </location>
</feature>
<dbReference type="Pfam" id="PF09990">
    <property type="entry name" value="DUF2231"/>
    <property type="match status" value="1"/>
</dbReference>
<evidence type="ECO:0008006" key="6">
    <source>
        <dbReference type="Google" id="ProtNLM"/>
    </source>
</evidence>
<feature type="transmembrane region" description="Helical" evidence="1">
    <location>
        <begin position="25"/>
        <end position="46"/>
    </location>
</feature>
<accession>A0ABT0QGF7</accession>
<dbReference type="EMBL" id="JAMFLZ010000004">
    <property type="protein sequence ID" value="MCL6295354.1"/>
    <property type="molecule type" value="Genomic_DNA"/>
</dbReference>
<dbReference type="Gene3D" id="3.80.10.10">
    <property type="entry name" value="Ribonuclease Inhibitor"/>
    <property type="match status" value="1"/>
</dbReference>
<organism evidence="4 5">
    <name type="scientific">Jejuia spongiicola</name>
    <dbReference type="NCBI Taxonomy" id="2942207"/>
    <lineage>
        <taxon>Bacteria</taxon>
        <taxon>Pseudomonadati</taxon>
        <taxon>Bacteroidota</taxon>
        <taxon>Flavobacteriia</taxon>
        <taxon>Flavobacteriales</taxon>
        <taxon>Flavobacteriaceae</taxon>
        <taxon>Jejuia</taxon>
    </lineage>
</organism>
<keyword evidence="1" id="KW-1133">Transmembrane helix</keyword>
<proteinExistence type="predicted"/>
<dbReference type="InterPro" id="IPR011429">
    <property type="entry name" value="Cyt_c_Planctomycete-type"/>
</dbReference>
<protein>
    <recommendedName>
        <fullName evidence="6">Cytochrome C Planctomycete-type domain-containing protein</fullName>
    </recommendedName>
</protein>
<keyword evidence="5" id="KW-1185">Reference proteome</keyword>
<evidence type="ECO:0000256" key="1">
    <source>
        <dbReference type="SAM" id="Phobius"/>
    </source>
</evidence>